<dbReference type="EMBL" id="JAAIKZ010000021">
    <property type="protein sequence ID" value="NEX75640.1"/>
    <property type="molecule type" value="Genomic_DNA"/>
</dbReference>
<sequence>MKISSINWGDDSAEKDPNLLNYFISQDAVDRLLMRQKNLVIGRKGAGKSAVRKKLSDTFSSRQNHYVLNISPKFQSIKTILNDKELTSGLGDEILFTHTWLRQIFLDCLCAVGHCERNRLSTESFEFARNVATQQNRTSKDIVENIADVIARIKGKVSNLGEFGINIEKELRNVADVDSLEHHFVEIANSGVQFIILIDDLDLGWNNSETANNLILGLLSATNYISSKTQNAFVCIFLREDVYSLLITKTQHSDKYRNVERIRWDKDSLIKLLSARINFNREQNREEYADDAFSAVFPLTIGTNNTDNWNFERTLSRPRELIQLSRHYSERCDSNIPDAEALKVSEIGYSEWKLDDLCTEYSNQYPGLVNIFSYWKTKFYRYKYHLKLVELEQMVIDIFIETELNEPWFNDLSRDTDIRGFLKVLYEIGFIGDFVLGGDGGSKTVYSYQGNHQPRFEEIDIHPCFRKAVGTVDRIRS</sequence>
<evidence type="ECO:0000313" key="1">
    <source>
        <dbReference type="EMBL" id="NEX75640.1"/>
    </source>
</evidence>
<dbReference type="Proteomes" id="UP000480681">
    <property type="component" value="Unassembled WGS sequence"/>
</dbReference>
<dbReference type="RefSeq" id="WP_163148669.1">
    <property type="nucleotide sequence ID" value="NZ_JAAIKZ010000021.1"/>
</dbReference>
<reference evidence="1 2" key="1">
    <citation type="submission" date="2020-02" db="EMBL/GenBank/DDBJ databases">
        <title>Genome sequencing of Aeromonas rivipollensis.</title>
        <authorList>
            <person name="Fono-Tamo Ubani E.K."/>
            <person name="Lekota K.E."/>
        </authorList>
    </citation>
    <scope>NUCLEOTIDE SEQUENCE [LARGE SCALE GENOMIC DNA]</scope>
    <source>
        <strain evidence="1 2">G87</strain>
    </source>
</reference>
<dbReference type="InterPro" id="IPR059206">
    <property type="entry name" value="Sll1717-like"/>
</dbReference>
<protein>
    <recommendedName>
        <fullName evidence="3">KAP NTPase domain-containing protein</fullName>
    </recommendedName>
</protein>
<name>A0AAW9YDI4_9GAMM</name>
<dbReference type="AlphaFoldDB" id="A0AAW9YDI4"/>
<organism evidence="1 2">
    <name type="scientific">Aeromonas rivipollensis</name>
    <dbReference type="NCBI Taxonomy" id="948519"/>
    <lineage>
        <taxon>Bacteria</taxon>
        <taxon>Pseudomonadati</taxon>
        <taxon>Pseudomonadota</taxon>
        <taxon>Gammaproteobacteria</taxon>
        <taxon>Aeromonadales</taxon>
        <taxon>Aeromonadaceae</taxon>
        <taxon>Aeromonas</taxon>
    </lineage>
</organism>
<gene>
    <name evidence="1" type="ORF">G4911_12995</name>
</gene>
<accession>A0AAW9YDI4</accession>
<evidence type="ECO:0008006" key="3">
    <source>
        <dbReference type="Google" id="ProtNLM"/>
    </source>
</evidence>
<comment type="caution">
    <text evidence="1">The sequence shown here is derived from an EMBL/GenBank/DDBJ whole genome shotgun (WGS) entry which is preliminary data.</text>
</comment>
<dbReference type="NCBIfam" id="NF047389">
    <property type="entry name" value="ATPase_Sll1717"/>
    <property type="match status" value="1"/>
</dbReference>
<evidence type="ECO:0000313" key="2">
    <source>
        <dbReference type="Proteomes" id="UP000480681"/>
    </source>
</evidence>
<proteinExistence type="predicted"/>